<dbReference type="InterPro" id="IPR036236">
    <property type="entry name" value="Znf_C2H2_sf"/>
</dbReference>
<dbReference type="PROSITE" id="PS00028">
    <property type="entry name" value="ZINC_FINGER_C2H2_1"/>
    <property type="match status" value="1"/>
</dbReference>
<dbReference type="GO" id="GO:0008270">
    <property type="term" value="F:zinc ion binding"/>
    <property type="evidence" value="ECO:0007669"/>
    <property type="project" value="UniProtKB-KW"/>
</dbReference>
<reference evidence="3 4" key="2">
    <citation type="submission" date="2018-11" db="EMBL/GenBank/DDBJ databases">
        <authorList>
            <consortium name="Pathogen Informatics"/>
        </authorList>
    </citation>
    <scope>NUCLEOTIDE SEQUENCE [LARGE SCALE GENOMIC DNA]</scope>
    <source>
        <strain evidence="3 4">NST_G2</strain>
    </source>
</reference>
<dbReference type="WBParaSite" id="SSLN_0001562001-mRNA-1">
    <property type="protein sequence ID" value="SSLN_0001562001-mRNA-1"/>
    <property type="gene ID" value="SSLN_0001562001"/>
</dbReference>
<dbReference type="Gene3D" id="3.60.10.10">
    <property type="entry name" value="Endonuclease/exonuclease/phosphatase"/>
    <property type="match status" value="1"/>
</dbReference>
<dbReference type="Proteomes" id="UP000275846">
    <property type="component" value="Unassembled WGS sequence"/>
</dbReference>
<reference evidence="5" key="1">
    <citation type="submission" date="2016-06" db="UniProtKB">
        <authorList>
            <consortium name="WormBaseParasite"/>
        </authorList>
    </citation>
    <scope>IDENTIFICATION</scope>
</reference>
<keyword evidence="1" id="KW-0863">Zinc-finger</keyword>
<evidence type="ECO:0000313" key="5">
    <source>
        <dbReference type="WBParaSite" id="SSLN_0001562001-mRNA-1"/>
    </source>
</evidence>
<feature type="domain" description="C2H2-type" evidence="2">
    <location>
        <begin position="114"/>
        <end position="136"/>
    </location>
</feature>
<proteinExistence type="predicted"/>
<organism evidence="5">
    <name type="scientific">Schistocephalus solidus</name>
    <name type="common">Tapeworm</name>
    <dbReference type="NCBI Taxonomy" id="70667"/>
    <lineage>
        <taxon>Eukaryota</taxon>
        <taxon>Metazoa</taxon>
        <taxon>Spiralia</taxon>
        <taxon>Lophotrochozoa</taxon>
        <taxon>Platyhelminthes</taxon>
        <taxon>Cestoda</taxon>
        <taxon>Eucestoda</taxon>
        <taxon>Diphyllobothriidea</taxon>
        <taxon>Diphyllobothriidae</taxon>
        <taxon>Schistocephalus</taxon>
    </lineage>
</organism>
<sequence>MTSSDAAKDKFYEDLHAPLVTVPKVDMLIVLGDFNARVGKDHAAWQGVLCPHGLGSCNDNGLLLLLTCAEQRLRLTIKKTTSLYSSPVTPTTAATTAFAFTTTTTTVSDGDSLLNCPQCDRTFTSRIGLVSHLRIHQQTPLTQVGGILPSELCITYLLVLVTAAIMPDLASLDYVTDCAPPRMTIRSSRPGQFNPLSSPTKDAEYRRSKNKFHVLTNCVEPGFELTPSSTSPIG</sequence>
<dbReference type="AlphaFoldDB" id="A0A183TF08"/>
<accession>A0A183TF08</accession>
<protein>
    <submittedName>
        <fullName evidence="5">C2H2-type domain-containing protein</fullName>
    </submittedName>
</protein>
<dbReference type="SUPFAM" id="SSF57667">
    <property type="entry name" value="beta-beta-alpha zinc fingers"/>
    <property type="match status" value="1"/>
</dbReference>
<keyword evidence="1" id="KW-0862">Zinc</keyword>
<gene>
    <name evidence="3" type="ORF">SSLN_LOCUS15056</name>
</gene>
<keyword evidence="4" id="KW-1185">Reference proteome</keyword>
<dbReference type="InterPro" id="IPR036691">
    <property type="entry name" value="Endo/exonu/phosph_ase_sf"/>
</dbReference>
<evidence type="ECO:0000259" key="2">
    <source>
        <dbReference type="PROSITE" id="PS50157"/>
    </source>
</evidence>
<name>A0A183TF08_SCHSO</name>
<evidence type="ECO:0000313" key="4">
    <source>
        <dbReference type="Proteomes" id="UP000275846"/>
    </source>
</evidence>
<dbReference type="EMBL" id="UYSU01039556">
    <property type="protein sequence ID" value="VDM01442.1"/>
    <property type="molecule type" value="Genomic_DNA"/>
</dbReference>
<keyword evidence="1" id="KW-0479">Metal-binding</keyword>
<dbReference type="SMART" id="SM00355">
    <property type="entry name" value="ZnF_C2H2"/>
    <property type="match status" value="1"/>
</dbReference>
<evidence type="ECO:0000256" key="1">
    <source>
        <dbReference type="PROSITE-ProRule" id="PRU00042"/>
    </source>
</evidence>
<dbReference type="InterPro" id="IPR013087">
    <property type="entry name" value="Znf_C2H2_type"/>
</dbReference>
<evidence type="ECO:0000313" key="3">
    <source>
        <dbReference type="EMBL" id="VDM01442.1"/>
    </source>
</evidence>
<dbReference type="PROSITE" id="PS50157">
    <property type="entry name" value="ZINC_FINGER_C2H2_2"/>
    <property type="match status" value="1"/>
</dbReference>
<dbReference type="OrthoDB" id="10030815at2759"/>